<dbReference type="OrthoDB" id="8905216at2"/>
<accession>D5CNJ5</accession>
<gene>
    <name evidence="1" type="ordered locus">Slit_0668</name>
</gene>
<name>D5CNJ5_SIDLE</name>
<evidence type="ECO:0000313" key="2">
    <source>
        <dbReference type="Proteomes" id="UP000001625"/>
    </source>
</evidence>
<sequence>MAIKIAVPKARSAPALPPGLASDFSLVREQFPKIADKITALWGSVVLQEYLSKTIFDERGGRQGFPMPVVSALMRIFDYHGTLMPENKTEDNWGHVV</sequence>
<keyword evidence="2" id="KW-1185">Reference proteome</keyword>
<dbReference type="AlphaFoldDB" id="D5CNJ5"/>
<protein>
    <submittedName>
        <fullName evidence="1">Uncharacterized protein</fullName>
    </submittedName>
</protein>
<proteinExistence type="predicted"/>
<dbReference type="EMBL" id="CP001965">
    <property type="protein sequence ID" value="ADE10908.1"/>
    <property type="molecule type" value="Genomic_DNA"/>
</dbReference>
<evidence type="ECO:0000313" key="1">
    <source>
        <dbReference type="EMBL" id="ADE10908.1"/>
    </source>
</evidence>
<organism evidence="1 2">
    <name type="scientific">Sideroxydans lithotrophicus (strain ES-1)</name>
    <dbReference type="NCBI Taxonomy" id="580332"/>
    <lineage>
        <taxon>Bacteria</taxon>
        <taxon>Pseudomonadati</taxon>
        <taxon>Pseudomonadota</taxon>
        <taxon>Betaproteobacteria</taxon>
        <taxon>Nitrosomonadales</taxon>
        <taxon>Gallionellaceae</taxon>
        <taxon>Sideroxydans</taxon>
    </lineage>
</organism>
<reference evidence="1 2" key="1">
    <citation type="submission" date="2010-03" db="EMBL/GenBank/DDBJ databases">
        <title>Complete sequence of Sideroxydans lithotrophicus ES-1.</title>
        <authorList>
            <consortium name="US DOE Joint Genome Institute"/>
            <person name="Lucas S."/>
            <person name="Copeland A."/>
            <person name="Lapidus A."/>
            <person name="Cheng J.-F."/>
            <person name="Bruce D."/>
            <person name="Goodwin L."/>
            <person name="Pitluck S."/>
            <person name="Munk A.C."/>
            <person name="Detter J.C."/>
            <person name="Han C."/>
            <person name="Tapia R."/>
            <person name="Larimer F."/>
            <person name="Land M."/>
            <person name="Hauser L."/>
            <person name="Kyrpides N."/>
            <person name="Ivanova N."/>
            <person name="Emerson D."/>
            <person name="Woyke T."/>
        </authorList>
    </citation>
    <scope>NUCLEOTIDE SEQUENCE [LARGE SCALE GENOMIC DNA]</scope>
    <source>
        <strain evidence="1 2">ES-1</strain>
    </source>
</reference>
<dbReference type="HOGENOM" id="CLU_2345121_0_0_4"/>
<dbReference type="RefSeq" id="WP_013028807.1">
    <property type="nucleotide sequence ID" value="NC_013959.1"/>
</dbReference>
<dbReference type="Proteomes" id="UP000001625">
    <property type="component" value="Chromosome"/>
</dbReference>
<dbReference type="KEGG" id="slt:Slit_0668"/>